<organism evidence="1 2">
    <name type="scientific">Halteria grandinella</name>
    <dbReference type="NCBI Taxonomy" id="5974"/>
    <lineage>
        <taxon>Eukaryota</taxon>
        <taxon>Sar</taxon>
        <taxon>Alveolata</taxon>
        <taxon>Ciliophora</taxon>
        <taxon>Intramacronucleata</taxon>
        <taxon>Spirotrichea</taxon>
        <taxon>Stichotrichia</taxon>
        <taxon>Sporadotrichida</taxon>
        <taxon>Halteriidae</taxon>
        <taxon>Halteria</taxon>
    </lineage>
</organism>
<keyword evidence="2" id="KW-1185">Reference proteome</keyword>
<reference evidence="1" key="1">
    <citation type="submission" date="2019-06" db="EMBL/GenBank/DDBJ databases">
        <authorList>
            <person name="Zheng W."/>
        </authorList>
    </citation>
    <scope>NUCLEOTIDE SEQUENCE</scope>
    <source>
        <strain evidence="1">QDHG01</strain>
    </source>
</reference>
<evidence type="ECO:0000313" key="2">
    <source>
        <dbReference type="Proteomes" id="UP000785679"/>
    </source>
</evidence>
<evidence type="ECO:0000313" key="1">
    <source>
        <dbReference type="EMBL" id="TNV78066.1"/>
    </source>
</evidence>
<name>A0A8J8T1G4_HALGN</name>
<sequence length="85" mass="9702">MAVAYHFAKLKNCVIICAVIIQKGLAHATTATPVKLELKSLTRRLIKRDRHLYWQPGLFMRQRISGNFSAHFLDAGRALIRAKKQ</sequence>
<comment type="caution">
    <text evidence="1">The sequence shown here is derived from an EMBL/GenBank/DDBJ whole genome shotgun (WGS) entry which is preliminary data.</text>
</comment>
<dbReference type="AlphaFoldDB" id="A0A8J8T1G4"/>
<dbReference type="EMBL" id="RRYP01010940">
    <property type="protein sequence ID" value="TNV78066.1"/>
    <property type="molecule type" value="Genomic_DNA"/>
</dbReference>
<protein>
    <submittedName>
        <fullName evidence="1">Uncharacterized protein</fullName>
    </submittedName>
</protein>
<accession>A0A8J8T1G4</accession>
<dbReference type="Proteomes" id="UP000785679">
    <property type="component" value="Unassembled WGS sequence"/>
</dbReference>
<proteinExistence type="predicted"/>
<gene>
    <name evidence="1" type="ORF">FGO68_gene16553</name>
</gene>